<reference evidence="4" key="2">
    <citation type="submission" date="2020-09" db="EMBL/GenBank/DDBJ databases">
        <authorList>
            <person name="Sun Q."/>
            <person name="Sedlacek I."/>
        </authorList>
    </citation>
    <scope>NUCLEOTIDE SEQUENCE</scope>
    <source>
        <strain evidence="4">CCM 7905</strain>
    </source>
</reference>
<dbReference type="AlphaFoldDB" id="A0A917CR47"/>
<dbReference type="InterPro" id="IPR052389">
    <property type="entry name" value="Sec_Metab_Biosynth-Assoc"/>
</dbReference>
<feature type="domain" description="Acyl-CoA thioesterase-like C-terminal" evidence="3">
    <location>
        <begin position="151"/>
        <end position="288"/>
    </location>
</feature>
<name>A0A917CR47_9NOCA</name>
<dbReference type="Proteomes" id="UP000654257">
    <property type="component" value="Unassembled WGS sequence"/>
</dbReference>
<evidence type="ECO:0000313" key="4">
    <source>
        <dbReference type="EMBL" id="GGF95779.1"/>
    </source>
</evidence>
<sequence>MSGQAGGRSESGGQAGGRSESGSPFQDLTTLERQGDDVFGATIADTWTIGPKVHGGAMMALCGAAAEQRLAVPDVLPLAVSANYLNAPDPGPVTLETVVRKQGRRVSHVDVVLSQNGKPAVRAVVTLGVPDSQAPRHTVGSSSMSASPPDDASAVAAGHPMAEIVHVATGCDMRIDPSSAHFLTGAVGESEIRLWVRPRPDDEADPTTAALFAIMTGDISPPATMNRGMFGWAPTVQLTTYLRRRPAPGWLRVVASSTVIGETWFEEDHTVVDSTGAVVVQSRQLAMVPFN</sequence>
<feature type="domain" description="Acyl-CoA thioesterase-like N-terminal HotDog" evidence="2">
    <location>
        <begin position="44"/>
        <end position="128"/>
    </location>
</feature>
<gene>
    <name evidence="4" type="ORF">GCM10007304_07040</name>
</gene>
<proteinExistence type="predicted"/>
<evidence type="ECO:0000256" key="1">
    <source>
        <dbReference type="SAM" id="MobiDB-lite"/>
    </source>
</evidence>
<dbReference type="PANTHER" id="PTHR38110:SF1">
    <property type="entry name" value="THIOESTERASE DOMAIN-CONTAINING PROTEIN"/>
    <property type="match status" value="1"/>
</dbReference>
<feature type="region of interest" description="Disordered" evidence="1">
    <location>
        <begin position="1"/>
        <end position="27"/>
    </location>
</feature>
<reference evidence="4" key="1">
    <citation type="journal article" date="2014" name="Int. J. Syst. Evol. Microbiol.">
        <title>Complete genome sequence of Corynebacterium casei LMG S-19264T (=DSM 44701T), isolated from a smear-ripened cheese.</title>
        <authorList>
            <consortium name="US DOE Joint Genome Institute (JGI-PGF)"/>
            <person name="Walter F."/>
            <person name="Albersmeier A."/>
            <person name="Kalinowski J."/>
            <person name="Ruckert C."/>
        </authorList>
    </citation>
    <scope>NUCLEOTIDE SEQUENCE</scope>
    <source>
        <strain evidence="4">CCM 7905</strain>
    </source>
</reference>
<dbReference type="InterPro" id="IPR029069">
    <property type="entry name" value="HotDog_dom_sf"/>
</dbReference>
<evidence type="ECO:0000259" key="3">
    <source>
        <dbReference type="Pfam" id="PF20789"/>
    </source>
</evidence>
<dbReference type="Pfam" id="PF20789">
    <property type="entry name" value="4HBT_3C"/>
    <property type="match status" value="1"/>
</dbReference>
<dbReference type="PANTHER" id="PTHR38110">
    <property type="entry name" value="CHROMOSOME 23, WHOLE GENOME SHOTGUN SEQUENCE"/>
    <property type="match status" value="1"/>
</dbReference>
<accession>A0A917CR47</accession>
<dbReference type="Gene3D" id="2.40.160.210">
    <property type="entry name" value="Acyl-CoA thioesterase, double hotdog domain"/>
    <property type="match status" value="1"/>
</dbReference>
<dbReference type="EMBL" id="BMCU01000001">
    <property type="protein sequence ID" value="GGF95779.1"/>
    <property type="molecule type" value="Genomic_DNA"/>
</dbReference>
<dbReference type="InterPro" id="IPR042171">
    <property type="entry name" value="Acyl-CoA_hotdog"/>
</dbReference>
<dbReference type="RefSeq" id="WP_188543285.1">
    <property type="nucleotide sequence ID" value="NZ_BMCU01000001.1"/>
</dbReference>
<dbReference type="CDD" id="cd03443">
    <property type="entry name" value="PaaI_thioesterase"/>
    <property type="match status" value="1"/>
</dbReference>
<evidence type="ECO:0000313" key="5">
    <source>
        <dbReference type="Proteomes" id="UP000654257"/>
    </source>
</evidence>
<comment type="caution">
    <text evidence="4">The sequence shown here is derived from an EMBL/GenBank/DDBJ whole genome shotgun (WGS) entry which is preliminary data.</text>
</comment>
<protein>
    <recommendedName>
        <fullName evidence="6">Thioesterase family protein</fullName>
    </recommendedName>
</protein>
<feature type="region of interest" description="Disordered" evidence="1">
    <location>
        <begin position="132"/>
        <end position="154"/>
    </location>
</feature>
<feature type="compositionally biased region" description="Low complexity" evidence="1">
    <location>
        <begin position="139"/>
        <end position="154"/>
    </location>
</feature>
<keyword evidence="5" id="KW-1185">Reference proteome</keyword>
<feature type="compositionally biased region" description="Gly residues" evidence="1">
    <location>
        <begin position="1"/>
        <end position="16"/>
    </location>
</feature>
<organism evidence="4 5">
    <name type="scientific">Rhodococcoides trifolii</name>
    <dbReference type="NCBI Taxonomy" id="908250"/>
    <lineage>
        <taxon>Bacteria</taxon>
        <taxon>Bacillati</taxon>
        <taxon>Actinomycetota</taxon>
        <taxon>Actinomycetes</taxon>
        <taxon>Mycobacteriales</taxon>
        <taxon>Nocardiaceae</taxon>
        <taxon>Rhodococcoides</taxon>
    </lineage>
</organism>
<dbReference type="InterPro" id="IPR049450">
    <property type="entry name" value="ACOT8-like_C"/>
</dbReference>
<dbReference type="SUPFAM" id="SSF54637">
    <property type="entry name" value="Thioesterase/thiol ester dehydrase-isomerase"/>
    <property type="match status" value="2"/>
</dbReference>
<evidence type="ECO:0008006" key="6">
    <source>
        <dbReference type="Google" id="ProtNLM"/>
    </source>
</evidence>
<dbReference type="InterPro" id="IPR049449">
    <property type="entry name" value="TesB_ACOT8-like_N"/>
</dbReference>
<evidence type="ECO:0000259" key="2">
    <source>
        <dbReference type="Pfam" id="PF13622"/>
    </source>
</evidence>
<dbReference type="Pfam" id="PF13622">
    <property type="entry name" value="4HBT_3"/>
    <property type="match status" value="1"/>
</dbReference>